<dbReference type="GO" id="GO:0000423">
    <property type="term" value="P:mitophagy"/>
    <property type="evidence" value="ECO:0007669"/>
    <property type="project" value="TreeGrafter"/>
</dbReference>
<evidence type="ECO:0000313" key="14">
    <source>
        <dbReference type="EMBL" id="EWM24744.1"/>
    </source>
</evidence>
<feature type="region of interest" description="Disordered" evidence="12">
    <location>
        <begin position="301"/>
        <end position="323"/>
    </location>
</feature>
<evidence type="ECO:0000256" key="9">
    <source>
        <dbReference type="ARBA" id="ARBA00023006"/>
    </source>
</evidence>
<comment type="caution">
    <text evidence="14">The sequence shown here is derived from an EMBL/GenBank/DDBJ whole genome shotgun (WGS) entry which is preliminary data.</text>
</comment>
<evidence type="ECO:0000313" key="15">
    <source>
        <dbReference type="Proteomes" id="UP000019335"/>
    </source>
</evidence>
<evidence type="ECO:0000256" key="6">
    <source>
        <dbReference type="ARBA" id="ARBA00022801"/>
    </source>
</evidence>
<evidence type="ECO:0000256" key="4">
    <source>
        <dbReference type="ARBA" id="ARBA00022490"/>
    </source>
</evidence>
<dbReference type="OrthoDB" id="2960936at2759"/>
<dbReference type="GO" id="GO:0034727">
    <property type="term" value="P:piecemeal microautophagy of the nucleus"/>
    <property type="evidence" value="ECO:0007669"/>
    <property type="project" value="TreeGrafter"/>
</dbReference>
<dbReference type="InterPro" id="IPR038765">
    <property type="entry name" value="Papain-like_cys_pep_sf"/>
</dbReference>
<evidence type="ECO:0000259" key="13">
    <source>
        <dbReference type="Pfam" id="PF03416"/>
    </source>
</evidence>
<feature type="non-terminal residue" evidence="14">
    <location>
        <position position="1"/>
    </location>
</feature>
<dbReference type="GO" id="GO:0000045">
    <property type="term" value="P:autophagosome assembly"/>
    <property type="evidence" value="ECO:0007669"/>
    <property type="project" value="TreeGrafter"/>
</dbReference>
<comment type="function">
    <text evidence="11">Cysteine protease that plays a key role in autophagy by mediating both proteolytic activation and delipidation of ATG8 family proteins.</text>
</comment>
<feature type="region of interest" description="Disordered" evidence="12">
    <location>
        <begin position="174"/>
        <end position="224"/>
    </location>
</feature>
<gene>
    <name evidence="14" type="primary">Atg4</name>
    <name evidence="14" type="ORF">Naga_101405g1</name>
</gene>
<sequence length="323" mass="35169">SSLPFDPLLHRPPSVVAADERAAAKALPPPFRPWREGEGAVLLIPLRCVRFHVGRWLGVYVGLWMCVSGFGRTFPPCKHGHCLPPTEPCPPSLPSSVPSSLSLPLSLCPYLLPSLSLGLASLNPDYIPGLLASLQIPHSLGFVGGRPHHAIYFVGAEGGREGGREGGAVVGLDPHTVQVAPGPQGDGDQGGQGGREGGKEGGGEGRKEGGREGGRRRYRPTDEHLRSVQCRTPAMMLAKDLDPSLALGFYLRNEVDFQLFIQHVHALKDTLQRHRLPVPFSVEQAPPEYEGAMMQSLVEEEEHRVEEEEEEEEEDLEDDYVVI</sequence>
<reference evidence="14 15" key="1">
    <citation type="journal article" date="2014" name="Mol. Plant">
        <title>Chromosome Scale Genome Assembly and Transcriptome Profiling of Nannochloropsis gaditana in Nitrogen Depletion.</title>
        <authorList>
            <person name="Corteggiani Carpinelli E."/>
            <person name="Telatin A."/>
            <person name="Vitulo N."/>
            <person name="Forcato C."/>
            <person name="D'Angelo M."/>
            <person name="Schiavon R."/>
            <person name="Vezzi A."/>
            <person name="Giacometti G.M."/>
            <person name="Morosinotto T."/>
            <person name="Valle G."/>
        </authorList>
    </citation>
    <scope>NUCLEOTIDE SEQUENCE [LARGE SCALE GENOMIC DNA]</scope>
    <source>
        <strain evidence="14 15">B-31</strain>
    </source>
</reference>
<keyword evidence="4 11" id="KW-0963">Cytoplasm</keyword>
<keyword evidence="15" id="KW-1185">Reference proteome</keyword>
<proteinExistence type="inferred from homology"/>
<dbReference type="GO" id="GO:0019786">
    <property type="term" value="F:protein-phosphatidylethanolamide deconjugating activity"/>
    <property type="evidence" value="ECO:0007669"/>
    <property type="project" value="InterPro"/>
</dbReference>
<dbReference type="Pfam" id="PF03416">
    <property type="entry name" value="Peptidase_C54"/>
    <property type="match status" value="1"/>
</dbReference>
<dbReference type="EMBL" id="AZIL01001153">
    <property type="protein sequence ID" value="EWM24744.1"/>
    <property type="molecule type" value="Genomic_DNA"/>
</dbReference>
<protein>
    <recommendedName>
        <fullName evidence="11">Cysteine protease</fullName>
        <ecNumber evidence="11">3.4.22.-</ecNumber>
    </recommendedName>
</protein>
<dbReference type="GO" id="GO:0005737">
    <property type="term" value="C:cytoplasm"/>
    <property type="evidence" value="ECO:0007669"/>
    <property type="project" value="UniProtKB-SubCell"/>
</dbReference>
<dbReference type="GO" id="GO:0015031">
    <property type="term" value="P:protein transport"/>
    <property type="evidence" value="ECO:0007669"/>
    <property type="project" value="UniProtKB-KW"/>
</dbReference>
<evidence type="ECO:0000256" key="7">
    <source>
        <dbReference type="ARBA" id="ARBA00022807"/>
    </source>
</evidence>
<keyword evidence="3" id="KW-0813">Transport</keyword>
<dbReference type="PANTHER" id="PTHR22624">
    <property type="entry name" value="CYSTEINE PROTEASE ATG4"/>
    <property type="match status" value="1"/>
</dbReference>
<dbReference type="PANTHER" id="PTHR22624:SF49">
    <property type="entry name" value="CYSTEINE PROTEASE"/>
    <property type="match status" value="1"/>
</dbReference>
<feature type="compositionally biased region" description="Basic and acidic residues" evidence="12">
    <location>
        <begin position="196"/>
        <end position="224"/>
    </location>
</feature>
<evidence type="ECO:0000256" key="3">
    <source>
        <dbReference type="ARBA" id="ARBA00022448"/>
    </source>
</evidence>
<evidence type="ECO:0000256" key="8">
    <source>
        <dbReference type="ARBA" id="ARBA00022927"/>
    </source>
</evidence>
<feature type="domain" description="Peptidase C54 catalytic" evidence="13">
    <location>
        <begin position="114"/>
        <end position="262"/>
    </location>
</feature>
<evidence type="ECO:0000256" key="10">
    <source>
        <dbReference type="ARBA" id="ARBA00029362"/>
    </source>
</evidence>
<evidence type="ECO:0000256" key="12">
    <source>
        <dbReference type="SAM" id="MobiDB-lite"/>
    </source>
</evidence>
<keyword evidence="5 11" id="KW-0645">Protease</keyword>
<dbReference type="GO" id="GO:0016485">
    <property type="term" value="P:protein processing"/>
    <property type="evidence" value="ECO:0007669"/>
    <property type="project" value="TreeGrafter"/>
</dbReference>
<comment type="subcellular location">
    <subcellularLocation>
        <location evidence="1 11">Cytoplasm</location>
    </subcellularLocation>
</comment>
<keyword evidence="7" id="KW-0788">Thiol protease</keyword>
<evidence type="ECO:0000256" key="1">
    <source>
        <dbReference type="ARBA" id="ARBA00004496"/>
    </source>
</evidence>
<dbReference type="InterPro" id="IPR005078">
    <property type="entry name" value="Peptidase_C54"/>
</dbReference>
<dbReference type="SUPFAM" id="SSF54001">
    <property type="entry name" value="Cysteine proteinases"/>
    <property type="match status" value="1"/>
</dbReference>
<evidence type="ECO:0000256" key="5">
    <source>
        <dbReference type="ARBA" id="ARBA00022670"/>
    </source>
</evidence>
<organism evidence="14 15">
    <name type="scientific">Nannochloropsis gaditana</name>
    <dbReference type="NCBI Taxonomy" id="72520"/>
    <lineage>
        <taxon>Eukaryota</taxon>
        <taxon>Sar</taxon>
        <taxon>Stramenopiles</taxon>
        <taxon>Ochrophyta</taxon>
        <taxon>Eustigmatophyceae</taxon>
        <taxon>Eustigmatales</taxon>
        <taxon>Monodopsidaceae</taxon>
        <taxon>Nannochloropsis</taxon>
    </lineage>
</organism>
<keyword evidence="9 11" id="KW-0072">Autophagy</keyword>
<keyword evidence="6 11" id="KW-0378">Hydrolase</keyword>
<feature type="compositionally biased region" description="Acidic residues" evidence="12">
    <location>
        <begin position="307"/>
        <end position="323"/>
    </location>
</feature>
<comment type="similarity">
    <text evidence="2 11">Belongs to the peptidase C54 family.</text>
</comment>
<dbReference type="AlphaFoldDB" id="W7TWL9"/>
<dbReference type="InterPro" id="IPR046792">
    <property type="entry name" value="Peptidase_C54_cat"/>
</dbReference>
<comment type="catalytic activity">
    <reaction evidence="10">
        <text>[protein]-C-terminal L-amino acid-glycyl-phosphatidylethanolamide + H2O = [protein]-C-terminal L-amino acid-glycine + a 1,2-diacyl-sn-glycero-3-phosphoethanolamine</text>
        <dbReference type="Rhea" id="RHEA:67548"/>
        <dbReference type="Rhea" id="RHEA-COMP:17323"/>
        <dbReference type="Rhea" id="RHEA-COMP:17324"/>
        <dbReference type="ChEBI" id="CHEBI:15377"/>
        <dbReference type="ChEBI" id="CHEBI:64612"/>
        <dbReference type="ChEBI" id="CHEBI:172940"/>
        <dbReference type="ChEBI" id="CHEBI:172941"/>
    </reaction>
    <physiologicalReaction direction="left-to-right" evidence="10">
        <dbReference type="Rhea" id="RHEA:67549"/>
    </physiologicalReaction>
</comment>
<keyword evidence="8 11" id="KW-0653">Protein transport</keyword>
<name>W7TWL9_9STRA</name>
<evidence type="ECO:0000256" key="2">
    <source>
        <dbReference type="ARBA" id="ARBA00010958"/>
    </source>
</evidence>
<accession>W7TWL9</accession>
<dbReference type="GO" id="GO:0035973">
    <property type="term" value="P:aggrephagy"/>
    <property type="evidence" value="ECO:0007669"/>
    <property type="project" value="TreeGrafter"/>
</dbReference>
<feature type="compositionally biased region" description="Gly residues" evidence="12">
    <location>
        <begin position="184"/>
        <end position="195"/>
    </location>
</feature>
<dbReference type="GO" id="GO:0004197">
    <property type="term" value="F:cysteine-type endopeptidase activity"/>
    <property type="evidence" value="ECO:0007669"/>
    <property type="project" value="TreeGrafter"/>
</dbReference>
<evidence type="ECO:0000256" key="11">
    <source>
        <dbReference type="RuleBase" id="RU363115"/>
    </source>
</evidence>
<dbReference type="EC" id="3.4.22.-" evidence="11"/>
<dbReference type="Proteomes" id="UP000019335">
    <property type="component" value="Chromosome 13"/>
</dbReference>